<organism evidence="1">
    <name type="scientific">Arundo donax</name>
    <name type="common">Giant reed</name>
    <name type="synonym">Donax arundinaceus</name>
    <dbReference type="NCBI Taxonomy" id="35708"/>
    <lineage>
        <taxon>Eukaryota</taxon>
        <taxon>Viridiplantae</taxon>
        <taxon>Streptophyta</taxon>
        <taxon>Embryophyta</taxon>
        <taxon>Tracheophyta</taxon>
        <taxon>Spermatophyta</taxon>
        <taxon>Magnoliopsida</taxon>
        <taxon>Liliopsida</taxon>
        <taxon>Poales</taxon>
        <taxon>Poaceae</taxon>
        <taxon>PACMAD clade</taxon>
        <taxon>Arundinoideae</taxon>
        <taxon>Arundineae</taxon>
        <taxon>Arundo</taxon>
    </lineage>
</organism>
<reference evidence="1" key="2">
    <citation type="journal article" date="2015" name="Data Brief">
        <title>Shoot transcriptome of the giant reed, Arundo donax.</title>
        <authorList>
            <person name="Barrero R.A."/>
            <person name="Guerrero F.D."/>
            <person name="Moolhuijzen P."/>
            <person name="Goolsby J.A."/>
            <person name="Tidwell J."/>
            <person name="Bellgard S.E."/>
            <person name="Bellgard M.I."/>
        </authorList>
    </citation>
    <scope>NUCLEOTIDE SEQUENCE</scope>
    <source>
        <tissue evidence="1">Shoot tissue taken approximately 20 cm above the soil surface</tissue>
    </source>
</reference>
<reference evidence="1" key="1">
    <citation type="submission" date="2014-09" db="EMBL/GenBank/DDBJ databases">
        <authorList>
            <person name="Magalhaes I.L.F."/>
            <person name="Oliveira U."/>
            <person name="Santos F.R."/>
            <person name="Vidigal T.H.D.A."/>
            <person name="Brescovit A.D."/>
            <person name="Santos A.J."/>
        </authorList>
    </citation>
    <scope>NUCLEOTIDE SEQUENCE</scope>
    <source>
        <tissue evidence="1">Shoot tissue taken approximately 20 cm above the soil surface</tissue>
    </source>
</reference>
<protein>
    <submittedName>
        <fullName evidence="1">Uncharacterized protein</fullName>
    </submittedName>
</protein>
<sequence>MKCRAMPCLNGCHATAHGVTKWSSFEKKLGKCLLIKFCLKMV</sequence>
<dbReference type="EMBL" id="GBRH01245137">
    <property type="protein sequence ID" value="JAD52758.1"/>
    <property type="molecule type" value="Transcribed_RNA"/>
</dbReference>
<accession>A0A0A9ASA9</accession>
<dbReference type="AlphaFoldDB" id="A0A0A9ASA9"/>
<proteinExistence type="predicted"/>
<evidence type="ECO:0000313" key="1">
    <source>
        <dbReference type="EMBL" id="JAD52758.1"/>
    </source>
</evidence>
<name>A0A0A9ASA9_ARUDO</name>